<dbReference type="AlphaFoldDB" id="A0A9P4WGC2"/>
<proteinExistence type="predicted"/>
<evidence type="ECO:0000256" key="1">
    <source>
        <dbReference type="SAM" id="Phobius"/>
    </source>
</evidence>
<feature type="transmembrane region" description="Helical" evidence="1">
    <location>
        <begin position="86"/>
        <end position="107"/>
    </location>
</feature>
<sequence>MFCSVAAVTVVLHIPGFVLLALDQDSGRNILFGASLLVPTSLLVAFVQTWCSKFDKGLRPIVIGVYNLLNICGLVCLTAIRDADKFLQANVILIAITSLISISLRFFKSPSVAEEIWPLQSRPTRCTKDMRSEKRELSQPSADFFTDISQPSGPAKRQSDEWDTISLSSKQATFKPDECRPPSLLLPPAPTYSTLSWQPAYQLIPITVPAPPTSDAGAIYVNTEVDVSVNAKEDDDLLESETWVFADIRNSY</sequence>
<dbReference type="Proteomes" id="UP000758155">
    <property type="component" value="Unassembled WGS sequence"/>
</dbReference>
<feature type="transmembrane region" description="Helical" evidence="1">
    <location>
        <begin position="61"/>
        <end position="80"/>
    </location>
</feature>
<protein>
    <submittedName>
        <fullName evidence="2">Uncharacterized protein</fullName>
    </submittedName>
</protein>
<accession>A0A9P4WGC2</accession>
<evidence type="ECO:0000313" key="2">
    <source>
        <dbReference type="EMBL" id="KAF3031535.1"/>
    </source>
</evidence>
<reference evidence="2" key="1">
    <citation type="submission" date="2019-04" db="EMBL/GenBank/DDBJ databases">
        <title>Sequencing of skin fungus with MAO and IRED activity.</title>
        <authorList>
            <person name="Marsaioli A.J."/>
            <person name="Bonatto J.M.C."/>
            <person name="Reis Junior O."/>
        </authorList>
    </citation>
    <scope>NUCLEOTIDE SEQUENCE</scope>
    <source>
        <strain evidence="2">28M1</strain>
    </source>
</reference>
<keyword evidence="1" id="KW-0472">Membrane</keyword>
<feature type="transmembrane region" description="Helical" evidence="1">
    <location>
        <begin position="30"/>
        <end position="49"/>
    </location>
</feature>
<keyword evidence="1" id="KW-1133">Transmembrane helix</keyword>
<keyword evidence="3" id="KW-1185">Reference proteome</keyword>
<name>A0A9P4WGC2_9PLEO</name>
<comment type="caution">
    <text evidence="2">The sequence shown here is derived from an EMBL/GenBank/DDBJ whole genome shotgun (WGS) entry which is preliminary data.</text>
</comment>
<gene>
    <name evidence="2" type="ORF">E8E12_000757</name>
</gene>
<dbReference type="EMBL" id="SWKV01000138">
    <property type="protein sequence ID" value="KAF3031535.1"/>
    <property type="molecule type" value="Genomic_DNA"/>
</dbReference>
<organism evidence="2 3">
    <name type="scientific">Didymella heteroderae</name>
    <dbReference type="NCBI Taxonomy" id="1769908"/>
    <lineage>
        <taxon>Eukaryota</taxon>
        <taxon>Fungi</taxon>
        <taxon>Dikarya</taxon>
        <taxon>Ascomycota</taxon>
        <taxon>Pezizomycotina</taxon>
        <taxon>Dothideomycetes</taxon>
        <taxon>Pleosporomycetidae</taxon>
        <taxon>Pleosporales</taxon>
        <taxon>Pleosporineae</taxon>
        <taxon>Didymellaceae</taxon>
        <taxon>Didymella</taxon>
    </lineage>
</organism>
<evidence type="ECO:0000313" key="3">
    <source>
        <dbReference type="Proteomes" id="UP000758155"/>
    </source>
</evidence>
<keyword evidence="1" id="KW-0812">Transmembrane</keyword>
<dbReference type="OrthoDB" id="10277478at2759"/>